<reference evidence="12" key="1">
    <citation type="submission" date="2021-08" db="EMBL/GenBank/DDBJ databases">
        <title>WGS assembly of Ceratopteris richardii.</title>
        <authorList>
            <person name="Marchant D.B."/>
            <person name="Chen G."/>
            <person name="Jenkins J."/>
            <person name="Shu S."/>
            <person name="Leebens-Mack J."/>
            <person name="Grimwood J."/>
            <person name="Schmutz J."/>
            <person name="Soltis P."/>
            <person name="Soltis D."/>
            <person name="Chen Z.-H."/>
        </authorList>
    </citation>
    <scope>NUCLEOTIDE SEQUENCE</scope>
    <source>
        <strain evidence="12">Whitten #5841</strain>
        <tissue evidence="12">Leaf</tissue>
    </source>
</reference>
<dbReference type="Gene3D" id="1.10.510.10">
    <property type="entry name" value="Transferase(Phosphotransferase) domain 1"/>
    <property type="match status" value="1"/>
</dbReference>
<dbReference type="PROSITE" id="PS50011">
    <property type="entry name" value="PROTEIN_KINASE_DOM"/>
    <property type="match status" value="1"/>
</dbReference>
<protein>
    <recommendedName>
        <fullName evidence="2">RING-type E3 ubiquitin transferase</fullName>
        <ecNumber evidence="2">2.3.2.27</ecNumber>
    </recommendedName>
</protein>
<dbReference type="InterPro" id="IPR008271">
    <property type="entry name" value="Ser/Thr_kinase_AS"/>
</dbReference>
<evidence type="ECO:0000259" key="11">
    <source>
        <dbReference type="PROSITE" id="PS50011"/>
    </source>
</evidence>
<evidence type="ECO:0000256" key="10">
    <source>
        <dbReference type="SAM" id="MobiDB-lite"/>
    </source>
</evidence>
<dbReference type="Proteomes" id="UP000825935">
    <property type="component" value="Chromosome 15"/>
</dbReference>
<name>A0A8T2T2T9_CERRI</name>
<dbReference type="SMART" id="SM00220">
    <property type="entry name" value="S_TKc"/>
    <property type="match status" value="1"/>
</dbReference>
<keyword evidence="3" id="KW-0723">Serine/threonine-protein kinase</keyword>
<dbReference type="InterPro" id="IPR017441">
    <property type="entry name" value="Protein_kinase_ATP_BS"/>
</dbReference>
<evidence type="ECO:0000256" key="1">
    <source>
        <dbReference type="ARBA" id="ARBA00000900"/>
    </source>
</evidence>
<dbReference type="PROSITE" id="PS00107">
    <property type="entry name" value="PROTEIN_KINASE_ATP"/>
    <property type="match status" value="1"/>
</dbReference>
<evidence type="ECO:0000256" key="9">
    <source>
        <dbReference type="PROSITE-ProRule" id="PRU10141"/>
    </source>
</evidence>
<keyword evidence="8 9" id="KW-0067">ATP-binding</keyword>
<keyword evidence="6" id="KW-0418">Kinase</keyword>
<evidence type="ECO:0000313" key="13">
    <source>
        <dbReference type="Proteomes" id="UP000825935"/>
    </source>
</evidence>
<evidence type="ECO:0000256" key="2">
    <source>
        <dbReference type="ARBA" id="ARBA00012483"/>
    </source>
</evidence>
<dbReference type="PANTHER" id="PTHR45647">
    <property type="entry name" value="OS02G0152300 PROTEIN"/>
    <property type="match status" value="1"/>
</dbReference>
<feature type="compositionally biased region" description="Low complexity" evidence="10">
    <location>
        <begin position="275"/>
        <end position="287"/>
    </location>
</feature>
<dbReference type="EC" id="2.3.2.27" evidence="2"/>
<evidence type="ECO:0000313" key="12">
    <source>
        <dbReference type="EMBL" id="KAH7404424.1"/>
    </source>
</evidence>
<comment type="catalytic activity">
    <reaction evidence="1">
        <text>S-ubiquitinyl-[E2 ubiquitin-conjugating enzyme]-L-cysteine + [acceptor protein]-L-lysine = [E2 ubiquitin-conjugating enzyme]-L-cysteine + N(6)-ubiquitinyl-[acceptor protein]-L-lysine.</text>
        <dbReference type="EC" id="2.3.2.27"/>
    </reaction>
</comment>
<keyword evidence="7" id="KW-0833">Ubl conjugation pathway</keyword>
<organism evidence="12 13">
    <name type="scientific">Ceratopteris richardii</name>
    <name type="common">Triangle waterfern</name>
    <dbReference type="NCBI Taxonomy" id="49495"/>
    <lineage>
        <taxon>Eukaryota</taxon>
        <taxon>Viridiplantae</taxon>
        <taxon>Streptophyta</taxon>
        <taxon>Embryophyta</taxon>
        <taxon>Tracheophyta</taxon>
        <taxon>Polypodiopsida</taxon>
        <taxon>Polypodiidae</taxon>
        <taxon>Polypodiales</taxon>
        <taxon>Pteridineae</taxon>
        <taxon>Pteridaceae</taxon>
        <taxon>Parkerioideae</taxon>
        <taxon>Ceratopteris</taxon>
    </lineage>
</organism>
<dbReference type="InterPro" id="IPR051348">
    <property type="entry name" value="U-box_ubiquitin_ligases"/>
</dbReference>
<dbReference type="Gene3D" id="3.30.200.20">
    <property type="entry name" value="Phosphorylase Kinase, domain 1"/>
    <property type="match status" value="1"/>
</dbReference>
<evidence type="ECO:0000256" key="7">
    <source>
        <dbReference type="ARBA" id="ARBA00022786"/>
    </source>
</evidence>
<dbReference type="OrthoDB" id="4062651at2759"/>
<dbReference type="SUPFAM" id="SSF56112">
    <property type="entry name" value="Protein kinase-like (PK-like)"/>
    <property type="match status" value="1"/>
</dbReference>
<dbReference type="InterPro" id="IPR000719">
    <property type="entry name" value="Prot_kinase_dom"/>
</dbReference>
<keyword evidence="4" id="KW-0808">Transferase</keyword>
<feature type="compositionally biased region" description="Basic and acidic residues" evidence="10">
    <location>
        <begin position="249"/>
        <end position="259"/>
    </location>
</feature>
<accession>A0A8T2T2T9</accession>
<dbReference type="GO" id="GO:0005524">
    <property type="term" value="F:ATP binding"/>
    <property type="evidence" value="ECO:0007669"/>
    <property type="project" value="UniProtKB-UniRule"/>
</dbReference>
<dbReference type="Pfam" id="PF07714">
    <property type="entry name" value="PK_Tyr_Ser-Thr"/>
    <property type="match status" value="1"/>
</dbReference>
<evidence type="ECO:0000256" key="4">
    <source>
        <dbReference type="ARBA" id="ARBA00022679"/>
    </source>
</evidence>
<evidence type="ECO:0000256" key="8">
    <source>
        <dbReference type="ARBA" id="ARBA00022840"/>
    </source>
</evidence>
<keyword evidence="13" id="KW-1185">Reference proteome</keyword>
<dbReference type="GO" id="GO:0004674">
    <property type="term" value="F:protein serine/threonine kinase activity"/>
    <property type="evidence" value="ECO:0007669"/>
    <property type="project" value="UniProtKB-KW"/>
</dbReference>
<dbReference type="AlphaFoldDB" id="A0A8T2T2T9"/>
<evidence type="ECO:0000256" key="5">
    <source>
        <dbReference type="ARBA" id="ARBA00022741"/>
    </source>
</evidence>
<feature type="domain" description="Protein kinase" evidence="11">
    <location>
        <begin position="368"/>
        <end position="630"/>
    </location>
</feature>
<dbReference type="PROSITE" id="PS00108">
    <property type="entry name" value="PROTEIN_KINASE_ST"/>
    <property type="match status" value="1"/>
</dbReference>
<gene>
    <name evidence="12" type="ORF">KP509_15G025100</name>
</gene>
<dbReference type="InterPro" id="IPR011009">
    <property type="entry name" value="Kinase-like_dom_sf"/>
</dbReference>
<dbReference type="GO" id="GO:0061630">
    <property type="term" value="F:ubiquitin protein ligase activity"/>
    <property type="evidence" value="ECO:0007669"/>
    <property type="project" value="UniProtKB-EC"/>
</dbReference>
<dbReference type="InterPro" id="IPR001245">
    <property type="entry name" value="Ser-Thr/Tyr_kinase_cat_dom"/>
</dbReference>
<feature type="binding site" evidence="9">
    <location>
        <position position="395"/>
    </location>
    <ligand>
        <name>ATP</name>
        <dbReference type="ChEBI" id="CHEBI:30616"/>
    </ligand>
</feature>
<keyword evidence="5 9" id="KW-0547">Nucleotide-binding</keyword>
<proteinExistence type="predicted"/>
<dbReference type="EMBL" id="CM035420">
    <property type="protein sequence ID" value="KAH7404424.1"/>
    <property type="molecule type" value="Genomic_DNA"/>
</dbReference>
<dbReference type="PANTHER" id="PTHR45647:SF139">
    <property type="entry name" value="OS02G0152300 PROTEIN"/>
    <property type="match status" value="1"/>
</dbReference>
<comment type="caution">
    <text evidence="12">The sequence shown here is derived from an EMBL/GenBank/DDBJ whole genome shotgun (WGS) entry which is preliminary data.</text>
</comment>
<evidence type="ECO:0000256" key="3">
    <source>
        <dbReference type="ARBA" id="ARBA00022527"/>
    </source>
</evidence>
<evidence type="ECO:0000256" key="6">
    <source>
        <dbReference type="ARBA" id="ARBA00022777"/>
    </source>
</evidence>
<sequence>MDMDDTRFHAGENGQSMRNIKDEADENQQSSHAGLDTDTHGRRTSDIYAEARRIAICVGKERNNGLGALKWAIDKKFIAAEGYIRLLHVMRPVRFIRNRMGIKHPVDRDFNSQTLKGFKEKRLERTMKLFDEYIELCKRNKITCEICCSENESVRRGLAIQISNLMITDILLEKSSRSFFQRVVGSKSISSYLRKNTPGSCSLYLIIGNGDLYGAIGCLFPPMEGVQDRFSFSGDLSVSSAESLYGRNAHTDLKSDSPRGHQVAGDQRQRGAVLSEANSTSSSNASSYQNELEELRAAENISRQKLEEEISMHTETKKELDNERRLRKIAEEKCASGESEAAFSGWRRVHNFWWKYSYEEIEGATENFNKMNKLGQGIYGQIYKGTLHHISVAVKVLAEEGIGDREEFHRKLELLSRLHHPHLVMLIGSCPDKACIIYEYMANGSLEERLYCKGGTPPLPWFTRFRICLEVARALLFLHSRPQPIAHRDLKLRNVLLDRGFVSKITDICVSDLVPMNNAAYTTIVREIMFTATLPYMDPHYLRTGIVSCEADVYALGILILQLLTKKPPLGIACVVEEALEHEQFYEMLDQSAGEWPLEEAMVVARLGLRCMEPKPKDRPKLEAGVLPVLESVQKPPGL</sequence>
<feature type="region of interest" description="Disordered" evidence="10">
    <location>
        <begin position="249"/>
        <end position="290"/>
    </location>
</feature>